<keyword evidence="4" id="KW-1133">Transmembrane helix</keyword>
<dbReference type="PANTHER" id="PTHR20990">
    <property type="entry name" value="PEROXISOMAL BIOGENESIS FACTOR 11"/>
    <property type="match status" value="1"/>
</dbReference>
<proteinExistence type="predicted"/>
<dbReference type="InterPro" id="IPR026510">
    <property type="entry name" value="PEX11C_met"/>
</dbReference>
<feature type="transmembrane region" description="Helical" evidence="4">
    <location>
        <begin position="206"/>
        <end position="226"/>
    </location>
</feature>
<evidence type="ECO:0000313" key="5">
    <source>
        <dbReference type="EMBL" id="NOV49592.1"/>
    </source>
</evidence>
<keyword evidence="1 4" id="KW-0472">Membrane</keyword>
<evidence type="ECO:0000256" key="2">
    <source>
        <dbReference type="ARBA" id="ARBA00023140"/>
    </source>
</evidence>
<sequence>MALNEICDMLSSYSGRDKVMRTLCYGMKLASGLTVDKDPVLSKKFQIFSSQMSKTRATLRLLDDIPMLQHSLQYGFGRTEPDGYLSFLGVLTNVVDQLYYPIEKVCWLAEHRLLHVENANKWDTISSIFWVASIYLTLMKSLRSLSLIHSHKKCLLKKGVNPSEIANKLLEVQHLEYLASIRGSLDLIHSVSTLPDGWLWGGKLNAAQVGLVATISSVLGIYQYFLKKKSK</sequence>
<dbReference type="EMBL" id="GIIL01005866">
    <property type="protein sequence ID" value="NOV49592.1"/>
    <property type="molecule type" value="Transcribed_RNA"/>
</dbReference>
<dbReference type="GO" id="GO:0016559">
    <property type="term" value="P:peroxisome fission"/>
    <property type="evidence" value="ECO:0007669"/>
    <property type="project" value="InterPro"/>
</dbReference>
<evidence type="ECO:0000256" key="1">
    <source>
        <dbReference type="ARBA" id="ARBA00023136"/>
    </source>
</evidence>
<dbReference type="AlphaFoldDB" id="A0A6M2DTX0"/>
<dbReference type="InterPro" id="IPR008733">
    <property type="entry name" value="PEX11"/>
</dbReference>
<accession>A0A6M2DTX0</accession>
<keyword evidence="2" id="KW-0576">Peroxisome</keyword>
<evidence type="ECO:0000256" key="3">
    <source>
        <dbReference type="ARBA" id="ARBA00046271"/>
    </source>
</evidence>
<comment type="subcellular location">
    <subcellularLocation>
        <location evidence="3">Peroxisome membrane</location>
    </subcellularLocation>
</comment>
<reference evidence="5" key="1">
    <citation type="submission" date="2020-03" db="EMBL/GenBank/DDBJ databases">
        <title>Transcriptomic Profiling of the Digestive Tract of the Rat Flea, Xenopsylla cheopis, Following Blood Feeding and Infection with Yersinia pestis.</title>
        <authorList>
            <person name="Bland D.M."/>
            <person name="Martens C.A."/>
            <person name="Virtaneva K."/>
            <person name="Kanakabandi K."/>
            <person name="Long D."/>
            <person name="Rosenke R."/>
            <person name="Saturday G.A."/>
            <person name="Hoyt F.H."/>
            <person name="Bruno D.P."/>
            <person name="Ribeiro J.M.C."/>
            <person name="Hinnebusch J."/>
        </authorList>
    </citation>
    <scope>NUCLEOTIDE SEQUENCE</scope>
</reference>
<dbReference type="GO" id="GO:0005778">
    <property type="term" value="C:peroxisomal membrane"/>
    <property type="evidence" value="ECO:0007669"/>
    <property type="project" value="UniProtKB-SubCell"/>
</dbReference>
<organism evidence="5">
    <name type="scientific">Xenopsylla cheopis</name>
    <name type="common">Oriental rat flea</name>
    <name type="synonym">Pulex cheopis</name>
    <dbReference type="NCBI Taxonomy" id="163159"/>
    <lineage>
        <taxon>Eukaryota</taxon>
        <taxon>Metazoa</taxon>
        <taxon>Ecdysozoa</taxon>
        <taxon>Arthropoda</taxon>
        <taxon>Hexapoda</taxon>
        <taxon>Insecta</taxon>
        <taxon>Pterygota</taxon>
        <taxon>Neoptera</taxon>
        <taxon>Endopterygota</taxon>
        <taxon>Siphonaptera</taxon>
        <taxon>Pulicidae</taxon>
        <taxon>Xenopsyllinae</taxon>
        <taxon>Xenopsylla</taxon>
    </lineage>
</organism>
<evidence type="ECO:0000256" key="4">
    <source>
        <dbReference type="SAM" id="Phobius"/>
    </source>
</evidence>
<protein>
    <submittedName>
        <fullName evidence="5">Putative peroxisomal bioproteinsis protein peroxin</fullName>
    </submittedName>
</protein>
<dbReference type="PANTHER" id="PTHR20990:SF1">
    <property type="entry name" value="PEROXISOMAL MEMBRANE PROTEIN 11C"/>
    <property type="match status" value="1"/>
</dbReference>
<keyword evidence="4" id="KW-0812">Transmembrane</keyword>
<name>A0A6M2DTX0_XENCH</name>
<dbReference type="Pfam" id="PF05648">
    <property type="entry name" value="PEX11"/>
    <property type="match status" value="1"/>
</dbReference>